<gene>
    <name evidence="2" type="ORF">LCGC14_1123070</name>
</gene>
<evidence type="ECO:0000259" key="1">
    <source>
        <dbReference type="Pfam" id="PF04264"/>
    </source>
</evidence>
<organism evidence="2">
    <name type="scientific">marine sediment metagenome</name>
    <dbReference type="NCBI Taxonomy" id="412755"/>
    <lineage>
        <taxon>unclassified sequences</taxon>
        <taxon>metagenomes</taxon>
        <taxon>ecological metagenomes</taxon>
    </lineage>
</organism>
<dbReference type="InterPro" id="IPR036761">
    <property type="entry name" value="TTHA0802/YceI-like_sf"/>
</dbReference>
<name>A0A0F9Q985_9ZZZZ</name>
<feature type="domain" description="Lipid/polyisoprenoid-binding YceI-like" evidence="1">
    <location>
        <begin position="43"/>
        <end position="178"/>
    </location>
</feature>
<sequence>MAKLMIKTCFLFFICTCYFGFSQEKMIARQGQVSFFSYTSVENIEAVNNQVLSIIDFSSGEIAVNMLMRAFVFKKALMEEHFNESYIESDLYPKLQFLGEIPDFDTTAEAQTKIVKGQMTLHGTTNDLEIKTQIESVENGFVLTGNFEVGVSDYDINVPPLLRPNIAKVINVEFRFEFEPYERIVLFFCR</sequence>
<evidence type="ECO:0000313" key="2">
    <source>
        <dbReference type="EMBL" id="KKN01898.1"/>
    </source>
</evidence>
<dbReference type="Gene3D" id="2.40.128.110">
    <property type="entry name" value="Lipid/polyisoprenoid-binding, YceI-like"/>
    <property type="match status" value="1"/>
</dbReference>
<protein>
    <recommendedName>
        <fullName evidence="1">Lipid/polyisoprenoid-binding YceI-like domain-containing protein</fullName>
    </recommendedName>
</protein>
<dbReference type="EMBL" id="LAZR01005209">
    <property type="protein sequence ID" value="KKN01898.1"/>
    <property type="molecule type" value="Genomic_DNA"/>
</dbReference>
<reference evidence="2" key="1">
    <citation type="journal article" date="2015" name="Nature">
        <title>Complex archaea that bridge the gap between prokaryotes and eukaryotes.</title>
        <authorList>
            <person name="Spang A."/>
            <person name="Saw J.H."/>
            <person name="Jorgensen S.L."/>
            <person name="Zaremba-Niedzwiedzka K."/>
            <person name="Martijn J."/>
            <person name="Lind A.E."/>
            <person name="van Eijk R."/>
            <person name="Schleper C."/>
            <person name="Guy L."/>
            <person name="Ettema T.J."/>
        </authorList>
    </citation>
    <scope>NUCLEOTIDE SEQUENCE</scope>
</reference>
<proteinExistence type="predicted"/>
<dbReference type="AlphaFoldDB" id="A0A0F9Q985"/>
<comment type="caution">
    <text evidence="2">The sequence shown here is derived from an EMBL/GenBank/DDBJ whole genome shotgun (WGS) entry which is preliminary data.</text>
</comment>
<accession>A0A0F9Q985</accession>
<dbReference type="Pfam" id="PF04264">
    <property type="entry name" value="YceI"/>
    <property type="match status" value="1"/>
</dbReference>
<dbReference type="InterPro" id="IPR007372">
    <property type="entry name" value="Lipid/polyisoprenoid-bd_YceI"/>
</dbReference>
<dbReference type="SUPFAM" id="SSF101874">
    <property type="entry name" value="YceI-like"/>
    <property type="match status" value="1"/>
</dbReference>